<dbReference type="Gene3D" id="3.40.50.720">
    <property type="entry name" value="NAD(P)-binding Rossmann-like Domain"/>
    <property type="match status" value="1"/>
</dbReference>
<dbReference type="Proteomes" id="UP001221757">
    <property type="component" value="Unassembled WGS sequence"/>
</dbReference>
<dbReference type="PANTHER" id="PTHR47706">
    <property type="entry name" value="NMRA-LIKE FAMILY PROTEIN"/>
    <property type="match status" value="1"/>
</dbReference>
<dbReference type="InterPro" id="IPR051609">
    <property type="entry name" value="NmrA/Isoflavone_reductase-like"/>
</dbReference>
<dbReference type="GO" id="GO:0016491">
    <property type="term" value="F:oxidoreductase activity"/>
    <property type="evidence" value="ECO:0007669"/>
    <property type="project" value="UniProtKB-KW"/>
</dbReference>
<gene>
    <name evidence="4" type="ORF">B0H17DRAFT_1051487</name>
</gene>
<keyword evidence="2" id="KW-0560">Oxidoreductase</keyword>
<organism evidence="4 5">
    <name type="scientific">Mycena rosella</name>
    <name type="common">Pink bonnet</name>
    <name type="synonym">Agaricus rosellus</name>
    <dbReference type="NCBI Taxonomy" id="1033263"/>
    <lineage>
        <taxon>Eukaryota</taxon>
        <taxon>Fungi</taxon>
        <taxon>Dikarya</taxon>
        <taxon>Basidiomycota</taxon>
        <taxon>Agaricomycotina</taxon>
        <taxon>Agaricomycetes</taxon>
        <taxon>Agaricomycetidae</taxon>
        <taxon>Agaricales</taxon>
        <taxon>Marasmiineae</taxon>
        <taxon>Mycenaceae</taxon>
        <taxon>Mycena</taxon>
    </lineage>
</organism>
<dbReference type="SUPFAM" id="SSF51735">
    <property type="entry name" value="NAD(P)-binding Rossmann-fold domains"/>
    <property type="match status" value="1"/>
</dbReference>
<evidence type="ECO:0000313" key="5">
    <source>
        <dbReference type="Proteomes" id="UP001221757"/>
    </source>
</evidence>
<dbReference type="Gene3D" id="3.90.25.10">
    <property type="entry name" value="UDP-galactose 4-epimerase, domain 1"/>
    <property type="match status" value="1"/>
</dbReference>
<proteinExistence type="predicted"/>
<sequence length="284" mass="29872">MSSYKSFAVIGAGALGSTIVAAFAAQNLPVVVLARPGSKSTDKLPAGAKLATVDTSDAAAVAAVFKEHTVDVVLSTVTGHAIGAQKSLIEAAKAANIKLFVPSEYAVPTEGLNEGIWAEKNQIAEQLKSAGIPCLRIYVRNGLFIEYIPWLFLNAETKKIHIVGKGEAPLSTTALPDVAGFVVHVLTTLPSAELENKIFRIEGERTKANDLGALFKTAVEYVTEIPGEMGDIKTIVATELDSGLGSTGWSVVTQSEGTGDVAASSANKLWPGHHWKTIKEVHGL</sequence>
<dbReference type="Pfam" id="PF05368">
    <property type="entry name" value="NmrA"/>
    <property type="match status" value="1"/>
</dbReference>
<dbReference type="InterPro" id="IPR008030">
    <property type="entry name" value="NmrA-like"/>
</dbReference>
<comment type="caution">
    <text evidence="4">The sequence shown here is derived from an EMBL/GenBank/DDBJ whole genome shotgun (WGS) entry which is preliminary data.</text>
</comment>
<keyword evidence="5" id="KW-1185">Reference proteome</keyword>
<accession>A0AAD7GMH4</accession>
<reference evidence="4" key="1">
    <citation type="submission" date="2023-03" db="EMBL/GenBank/DDBJ databases">
        <title>Massive genome expansion in bonnet fungi (Mycena s.s.) driven by repeated elements and novel gene families across ecological guilds.</title>
        <authorList>
            <consortium name="Lawrence Berkeley National Laboratory"/>
            <person name="Harder C.B."/>
            <person name="Miyauchi S."/>
            <person name="Viragh M."/>
            <person name="Kuo A."/>
            <person name="Thoen E."/>
            <person name="Andreopoulos B."/>
            <person name="Lu D."/>
            <person name="Skrede I."/>
            <person name="Drula E."/>
            <person name="Henrissat B."/>
            <person name="Morin E."/>
            <person name="Kohler A."/>
            <person name="Barry K."/>
            <person name="LaButti K."/>
            <person name="Morin E."/>
            <person name="Salamov A."/>
            <person name="Lipzen A."/>
            <person name="Mereny Z."/>
            <person name="Hegedus B."/>
            <person name="Baldrian P."/>
            <person name="Stursova M."/>
            <person name="Weitz H."/>
            <person name="Taylor A."/>
            <person name="Grigoriev I.V."/>
            <person name="Nagy L.G."/>
            <person name="Martin F."/>
            <person name="Kauserud H."/>
        </authorList>
    </citation>
    <scope>NUCLEOTIDE SEQUENCE</scope>
    <source>
        <strain evidence="4">CBHHK067</strain>
    </source>
</reference>
<dbReference type="AlphaFoldDB" id="A0AAD7GMH4"/>
<evidence type="ECO:0000259" key="3">
    <source>
        <dbReference type="Pfam" id="PF05368"/>
    </source>
</evidence>
<dbReference type="PANTHER" id="PTHR47706:SF9">
    <property type="entry name" value="NMRA-LIKE DOMAIN-CONTAINING PROTEIN-RELATED"/>
    <property type="match status" value="1"/>
</dbReference>
<evidence type="ECO:0000256" key="1">
    <source>
        <dbReference type="ARBA" id="ARBA00022857"/>
    </source>
</evidence>
<evidence type="ECO:0000313" key="4">
    <source>
        <dbReference type="EMBL" id="KAJ7697885.1"/>
    </source>
</evidence>
<dbReference type="InterPro" id="IPR036291">
    <property type="entry name" value="NAD(P)-bd_dom_sf"/>
</dbReference>
<feature type="domain" description="NmrA-like" evidence="3">
    <location>
        <begin position="7"/>
        <end position="220"/>
    </location>
</feature>
<protein>
    <recommendedName>
        <fullName evidence="3">NmrA-like domain-containing protein</fullName>
    </recommendedName>
</protein>
<evidence type="ECO:0000256" key="2">
    <source>
        <dbReference type="ARBA" id="ARBA00023002"/>
    </source>
</evidence>
<name>A0AAD7GMH4_MYCRO</name>
<keyword evidence="1" id="KW-0521">NADP</keyword>
<dbReference type="EMBL" id="JARKIE010000028">
    <property type="protein sequence ID" value="KAJ7697885.1"/>
    <property type="molecule type" value="Genomic_DNA"/>
</dbReference>